<dbReference type="CDD" id="cd01650">
    <property type="entry name" value="RT_nLTR_like"/>
    <property type="match status" value="1"/>
</dbReference>
<dbReference type="InterPro" id="IPR043502">
    <property type="entry name" value="DNA/RNA_pol_sf"/>
</dbReference>
<dbReference type="SUPFAM" id="SSF56672">
    <property type="entry name" value="DNA/RNA polymerases"/>
    <property type="match status" value="1"/>
</dbReference>
<organism evidence="2 3">
    <name type="scientific">Tanacetum coccineum</name>
    <dbReference type="NCBI Taxonomy" id="301880"/>
    <lineage>
        <taxon>Eukaryota</taxon>
        <taxon>Viridiplantae</taxon>
        <taxon>Streptophyta</taxon>
        <taxon>Embryophyta</taxon>
        <taxon>Tracheophyta</taxon>
        <taxon>Spermatophyta</taxon>
        <taxon>Magnoliopsida</taxon>
        <taxon>eudicotyledons</taxon>
        <taxon>Gunneridae</taxon>
        <taxon>Pentapetalae</taxon>
        <taxon>asterids</taxon>
        <taxon>campanulids</taxon>
        <taxon>Asterales</taxon>
        <taxon>Asteraceae</taxon>
        <taxon>Asteroideae</taxon>
        <taxon>Anthemideae</taxon>
        <taxon>Anthemidinae</taxon>
        <taxon>Tanacetum</taxon>
    </lineage>
</organism>
<feature type="domain" description="Reverse transcriptase" evidence="1">
    <location>
        <begin position="247"/>
        <end position="531"/>
    </location>
</feature>
<comment type="caution">
    <text evidence="2">The sequence shown here is derived from an EMBL/GenBank/DDBJ whole genome shotgun (WGS) entry which is preliminary data.</text>
</comment>
<dbReference type="EMBL" id="BQNB010019736">
    <property type="protein sequence ID" value="GJT88498.1"/>
    <property type="molecule type" value="Genomic_DNA"/>
</dbReference>
<dbReference type="PROSITE" id="PS50878">
    <property type="entry name" value="RT_POL"/>
    <property type="match status" value="1"/>
</dbReference>
<dbReference type="GO" id="GO:0003964">
    <property type="term" value="F:RNA-directed DNA polymerase activity"/>
    <property type="evidence" value="ECO:0007669"/>
    <property type="project" value="UniProtKB-KW"/>
</dbReference>
<evidence type="ECO:0000313" key="3">
    <source>
        <dbReference type="Proteomes" id="UP001151760"/>
    </source>
</evidence>
<keyword evidence="2" id="KW-0695">RNA-directed DNA polymerase</keyword>
<gene>
    <name evidence="2" type="ORF">Tco_1070215</name>
</gene>
<protein>
    <submittedName>
        <fullName evidence="2">RNA-directed DNA polymerase, eukaryota, reverse transcriptase zinc-binding domain protein</fullName>
    </submittedName>
</protein>
<reference evidence="2" key="1">
    <citation type="journal article" date="2022" name="Int. J. Mol. Sci.">
        <title>Draft Genome of Tanacetum Coccineum: Genomic Comparison of Closely Related Tanacetum-Family Plants.</title>
        <authorList>
            <person name="Yamashiro T."/>
            <person name="Shiraishi A."/>
            <person name="Nakayama K."/>
            <person name="Satake H."/>
        </authorList>
    </citation>
    <scope>NUCLEOTIDE SEQUENCE</scope>
</reference>
<sequence length="858" mass="98059">MSKLDRFIVSEGILNLFPSITALCLDRHLSDHRPILLREVKVDFGPTPFRFYHSWFKLSGFDEMVEHTWSGYDFSDNNKMIRFKKKLQELKRAIRLWIRDKKSQTEMETRDAFQKSKVRWAIEGDENSSYFHGIINKKRSHLAIRGVFDDGIWCTDPIKVKKLFHDHYETRFNKPSSARLRLNFFFPHRLSCDQVADLEQVVSHDEIRSAVWDCGDNKSPGPDGFTFEFFKKYWKCIGPDFCEAVEQFFKHGSFSKGCNSSFIALIPKVMDAKHVNDYRPISLIGSVYKVVTKILANRLAMVIADLVSDTQSAFVANRQILDGPFILNEVLDWCKRKNKQAMFFKVDFAKAYDSVRWDYLIDVLEAFGFGSIWCNWIRGTFGFAKASILVNGSPSDEFHLHCGLKQGDPLSPYLFILVMESLHLSVNKAVGEGVFKGIQLHESLVLSHLFYADDALFMGEWSNSNLSGIINILKCFHLASGLKINIQKSQVLGVGVPRSGVEYMASYLVGKLRLSKWRKAKNPFDWRTVSLFKNSVIGAVSTLYMSIFKVPKGVLKVMESIRSNFFKGASKSEKKISWIAWDKVWRFVSQDGSLWCRVIQAIHGNKIDTHSVHKVSIWSLILKEVHVLNSTGFDFLSYCSKHIGDGRSTSFWSETWNGDISFRVRFLRLFALEIDHNINVADKMSGSVETSFWRAVRGGVEHQQLDELQSVLDSVILFSVRHNLAHKGVSLESFSCSICSLETEDIHHLLFSCSLAQEVLKRVCRWWELEYQLCHLFSNGRGEYQKKTVNQAKNDKQMSLESEKTVPKSMAKVQNDKVRSLLTNLASQTGARTEALLLDAILTPISDGTGKVPMSMVL</sequence>
<dbReference type="Pfam" id="PF00078">
    <property type="entry name" value="RVT_1"/>
    <property type="match status" value="1"/>
</dbReference>
<keyword evidence="2" id="KW-0808">Transferase</keyword>
<name>A0ABQ5HKS5_9ASTR</name>
<keyword evidence="3" id="KW-1185">Reference proteome</keyword>
<evidence type="ECO:0000259" key="1">
    <source>
        <dbReference type="PROSITE" id="PS50878"/>
    </source>
</evidence>
<dbReference type="PANTHER" id="PTHR19446">
    <property type="entry name" value="REVERSE TRANSCRIPTASES"/>
    <property type="match status" value="1"/>
</dbReference>
<accession>A0ABQ5HKS5</accession>
<reference evidence="2" key="2">
    <citation type="submission" date="2022-01" db="EMBL/GenBank/DDBJ databases">
        <authorList>
            <person name="Yamashiro T."/>
            <person name="Shiraishi A."/>
            <person name="Satake H."/>
            <person name="Nakayama K."/>
        </authorList>
    </citation>
    <scope>NUCLEOTIDE SEQUENCE</scope>
</reference>
<dbReference type="Proteomes" id="UP001151760">
    <property type="component" value="Unassembled WGS sequence"/>
</dbReference>
<dbReference type="InterPro" id="IPR000477">
    <property type="entry name" value="RT_dom"/>
</dbReference>
<proteinExistence type="predicted"/>
<evidence type="ECO:0000313" key="2">
    <source>
        <dbReference type="EMBL" id="GJT88498.1"/>
    </source>
</evidence>
<keyword evidence="2" id="KW-0548">Nucleotidyltransferase</keyword>